<organism evidence="1 2">
    <name type="scientific">Kitasatospora nipponensis</name>
    <dbReference type="NCBI Taxonomy" id="258049"/>
    <lineage>
        <taxon>Bacteria</taxon>
        <taxon>Bacillati</taxon>
        <taxon>Actinomycetota</taxon>
        <taxon>Actinomycetes</taxon>
        <taxon>Kitasatosporales</taxon>
        <taxon>Streptomycetaceae</taxon>
        <taxon>Kitasatospora</taxon>
    </lineage>
</organism>
<dbReference type="EMBL" id="BAAALF010000087">
    <property type="protein sequence ID" value="GAA1249428.1"/>
    <property type="molecule type" value="Genomic_DNA"/>
</dbReference>
<evidence type="ECO:0000313" key="2">
    <source>
        <dbReference type="Proteomes" id="UP001500037"/>
    </source>
</evidence>
<keyword evidence="2" id="KW-1185">Reference proteome</keyword>
<accession>A0ABP4H725</accession>
<dbReference type="InterPro" id="IPR045682">
    <property type="entry name" value="DUF6193"/>
</dbReference>
<dbReference type="Pfam" id="PF19692">
    <property type="entry name" value="DUF6193"/>
    <property type="match status" value="1"/>
</dbReference>
<comment type="caution">
    <text evidence="1">The sequence shown here is derived from an EMBL/GenBank/DDBJ whole genome shotgun (WGS) entry which is preliminary data.</text>
</comment>
<reference evidence="2" key="1">
    <citation type="journal article" date="2019" name="Int. J. Syst. Evol. Microbiol.">
        <title>The Global Catalogue of Microorganisms (GCM) 10K type strain sequencing project: providing services to taxonomists for standard genome sequencing and annotation.</title>
        <authorList>
            <consortium name="The Broad Institute Genomics Platform"/>
            <consortium name="The Broad Institute Genome Sequencing Center for Infectious Disease"/>
            <person name="Wu L."/>
            <person name="Ma J."/>
        </authorList>
    </citation>
    <scope>NUCLEOTIDE SEQUENCE [LARGE SCALE GENOMIC DNA]</scope>
    <source>
        <strain evidence="2">JCM 13004</strain>
    </source>
</reference>
<gene>
    <name evidence="1" type="ORF">GCM10009665_45260</name>
</gene>
<evidence type="ECO:0000313" key="1">
    <source>
        <dbReference type="EMBL" id="GAA1249428.1"/>
    </source>
</evidence>
<proteinExistence type="predicted"/>
<dbReference type="RefSeq" id="WP_344443744.1">
    <property type="nucleotide sequence ID" value="NZ_BAAALF010000087.1"/>
</dbReference>
<sequence length="256" mass="28098">MSVEVGTGERQGGGGGLQEVLRRTAEGLGVVLPEPDGELSAIARYGDEESGRRVTVRPPYDQSWGSRFLSVYPTGEQCGGFWTALQSCGVLMAGGWVTEPAEVVRATAAWMSGAGLGETKVLAPGIEYRPWAVEHEQEPLDAVELVWHIKLDRFHTSSWGRLPRTHALLVAAHAQPALRRLTPITSHFNVWFSTRIAFFQNRQAGFGHWAGQVGYGLFPHDERLYGVRRRDGELVARTETPEEAVALLVAALPDRS</sequence>
<protein>
    <submittedName>
        <fullName evidence="1">Uncharacterized protein</fullName>
    </submittedName>
</protein>
<dbReference type="Proteomes" id="UP001500037">
    <property type="component" value="Unassembled WGS sequence"/>
</dbReference>
<name>A0ABP4H725_9ACTN</name>